<reference evidence="2" key="1">
    <citation type="journal article" date="2016" name="Nat. Biotechnol.">
        <title>Sequencing wild and cultivated cassava and related species reveals extensive interspecific hybridization and genetic diversity.</title>
        <authorList>
            <person name="Bredeson J.V."/>
            <person name="Lyons J.B."/>
            <person name="Prochnik S.E."/>
            <person name="Wu G.A."/>
            <person name="Ha C.M."/>
            <person name="Edsinger-Gonzales E."/>
            <person name="Grimwood J."/>
            <person name="Schmutz J."/>
            <person name="Rabbi I.Y."/>
            <person name="Egesi C."/>
            <person name="Nauluvula P."/>
            <person name="Lebot V."/>
            <person name="Ndunguru J."/>
            <person name="Mkamilo G."/>
            <person name="Bart R.S."/>
            <person name="Setter T.L."/>
            <person name="Gleadow R.M."/>
            <person name="Kulakow P."/>
            <person name="Ferguson M.E."/>
            <person name="Rounsley S."/>
            <person name="Rokhsar D.S."/>
        </authorList>
    </citation>
    <scope>NUCLEOTIDE SEQUENCE [LARGE SCALE GENOMIC DNA]</scope>
    <source>
        <strain evidence="2">cv. AM560-2</strain>
    </source>
</reference>
<dbReference type="EMBL" id="CM004396">
    <property type="protein sequence ID" value="KAG8645256.1"/>
    <property type="molecule type" value="Genomic_DNA"/>
</dbReference>
<comment type="caution">
    <text evidence="1">The sequence shown here is derived from an EMBL/GenBank/DDBJ whole genome shotgun (WGS) entry which is preliminary data.</text>
</comment>
<protein>
    <submittedName>
        <fullName evidence="1">Uncharacterized protein</fullName>
    </submittedName>
</protein>
<dbReference type="Proteomes" id="UP000091857">
    <property type="component" value="Chromosome 10"/>
</dbReference>
<proteinExistence type="predicted"/>
<sequence>MKSLFALVVPLFLLLSILSSINARKDLDEYWKGVTKDQPVPEAMQKLLQASDEKTNCHTTKTLEPNADLKIYHNDDFLKEGKSSFLQQFEPRPDVSIYHNDIGLKTRISLEYH</sequence>
<organism evidence="1 2">
    <name type="scientific">Manihot esculenta</name>
    <name type="common">Cassava</name>
    <name type="synonym">Jatropha manihot</name>
    <dbReference type="NCBI Taxonomy" id="3983"/>
    <lineage>
        <taxon>Eukaryota</taxon>
        <taxon>Viridiplantae</taxon>
        <taxon>Streptophyta</taxon>
        <taxon>Embryophyta</taxon>
        <taxon>Tracheophyta</taxon>
        <taxon>Spermatophyta</taxon>
        <taxon>Magnoliopsida</taxon>
        <taxon>eudicotyledons</taxon>
        <taxon>Gunneridae</taxon>
        <taxon>Pentapetalae</taxon>
        <taxon>rosids</taxon>
        <taxon>fabids</taxon>
        <taxon>Malpighiales</taxon>
        <taxon>Euphorbiaceae</taxon>
        <taxon>Crotonoideae</taxon>
        <taxon>Manihoteae</taxon>
        <taxon>Manihot</taxon>
    </lineage>
</organism>
<evidence type="ECO:0000313" key="2">
    <source>
        <dbReference type="Proteomes" id="UP000091857"/>
    </source>
</evidence>
<gene>
    <name evidence="1" type="ORF">MANES_10G047933v8</name>
</gene>
<name>A0ACB7GZ88_MANES</name>
<evidence type="ECO:0000313" key="1">
    <source>
        <dbReference type="EMBL" id="KAG8645256.1"/>
    </source>
</evidence>
<accession>A0ACB7GZ88</accession>
<keyword evidence="2" id="KW-1185">Reference proteome</keyword>